<dbReference type="Pfam" id="PF13692">
    <property type="entry name" value="Glyco_trans_1_4"/>
    <property type="match status" value="1"/>
</dbReference>
<dbReference type="EMBL" id="CDGJ01000019">
    <property type="protein sequence ID" value="CEJ06267.1"/>
    <property type="molecule type" value="Genomic_DNA"/>
</dbReference>
<organism evidence="2">
    <name type="scientific">Acididesulfobacillus acetoxydans</name>
    <dbReference type="NCBI Taxonomy" id="1561005"/>
    <lineage>
        <taxon>Bacteria</taxon>
        <taxon>Bacillati</taxon>
        <taxon>Bacillota</taxon>
        <taxon>Clostridia</taxon>
        <taxon>Eubacteriales</taxon>
        <taxon>Peptococcaceae</taxon>
        <taxon>Acididesulfobacillus</taxon>
    </lineage>
</organism>
<dbReference type="PANTHER" id="PTHR12526:SF636">
    <property type="entry name" value="BLL3647 PROTEIN"/>
    <property type="match status" value="1"/>
</dbReference>
<dbReference type="AlphaFoldDB" id="A0A8S0Y1N4"/>
<sequence>MAPVKILHIIGGGEVGGAEQHVLTLLSHLDGRRYAPLLACLVAGPLGEAAAARGLKVKTFPQRRKTDPGPWPQLVRWIRAEDVALLHSHGIRANLFGRLVGRWLGLPSISTVHSSLAHDYLSVRTARAAVWLDRLTLPFSQGQIVISKALVPEVAARGGKNIEVIYNGRELTPMADPAAERAAWRRRWHIPAEARVIGNIARFHPCKGPGQLVQAARILRRQFPGLHLLMIGDGPLRPLVAEQLEEEGIPFTLPGFLPQARRVLPVFDLFVLPSLSEGMGLVILEAMQAGVPLVASDAGGIPELIRDGQDGLLVPPGEPEALARACAAVLSDPVLAASFVRSAGERRRAFTVEKMVAETERFYDRILGL</sequence>
<reference evidence="2" key="2">
    <citation type="submission" date="2020-01" db="EMBL/GenBank/DDBJ databases">
        <authorList>
            <person name="Hornung B."/>
        </authorList>
    </citation>
    <scope>NUCLEOTIDE SEQUENCE</scope>
    <source>
        <strain evidence="2">PacBioINE</strain>
    </source>
</reference>
<dbReference type="Gene3D" id="3.40.50.2000">
    <property type="entry name" value="Glycogen Phosphorylase B"/>
    <property type="match status" value="2"/>
</dbReference>
<keyword evidence="3" id="KW-0808">Transferase</keyword>
<dbReference type="RefSeq" id="WP_240983489.1">
    <property type="nucleotide sequence ID" value="NZ_CDGJ01000019.1"/>
</dbReference>
<evidence type="ECO:0000313" key="2">
    <source>
        <dbReference type="EMBL" id="CAA7599715.1"/>
    </source>
</evidence>
<dbReference type="EMBL" id="LR746496">
    <property type="protein sequence ID" value="CAA7599715.1"/>
    <property type="molecule type" value="Genomic_DNA"/>
</dbReference>
<dbReference type="Proteomes" id="UP001071230">
    <property type="component" value="Unassembled WGS sequence"/>
</dbReference>
<feature type="domain" description="Glycosyltransferase subfamily 4-like N-terminal" evidence="1">
    <location>
        <begin position="15"/>
        <end position="169"/>
    </location>
</feature>
<dbReference type="KEGG" id="aacx:DEACI_0342"/>
<evidence type="ECO:0000259" key="1">
    <source>
        <dbReference type="Pfam" id="PF13439"/>
    </source>
</evidence>
<dbReference type="PANTHER" id="PTHR12526">
    <property type="entry name" value="GLYCOSYLTRANSFERASE"/>
    <property type="match status" value="1"/>
</dbReference>
<dbReference type="Proteomes" id="UP000836597">
    <property type="component" value="Chromosome"/>
</dbReference>
<evidence type="ECO:0000313" key="3">
    <source>
        <dbReference type="EMBL" id="CEJ06267.1"/>
    </source>
</evidence>
<dbReference type="InterPro" id="IPR028098">
    <property type="entry name" value="Glyco_trans_4-like_N"/>
</dbReference>
<dbReference type="Pfam" id="PF13439">
    <property type="entry name" value="Glyco_transf_4"/>
    <property type="match status" value="1"/>
</dbReference>
<name>A0A8S0Y1N4_9FIRM</name>
<protein>
    <submittedName>
        <fullName evidence="3">Glycosyl transferases group 1 protein</fullName>
    </submittedName>
    <submittedName>
        <fullName evidence="2">Glycosyltransferase subfamily 4-like, N-terminal domain protein</fullName>
    </submittedName>
</protein>
<accession>A0A8S0Y1N4</accession>
<evidence type="ECO:0000313" key="4">
    <source>
        <dbReference type="Proteomes" id="UP001071230"/>
    </source>
</evidence>
<keyword evidence="4" id="KW-1185">Reference proteome</keyword>
<dbReference type="GO" id="GO:0016757">
    <property type="term" value="F:glycosyltransferase activity"/>
    <property type="evidence" value="ECO:0007669"/>
    <property type="project" value="TreeGrafter"/>
</dbReference>
<dbReference type="SUPFAM" id="SSF53756">
    <property type="entry name" value="UDP-Glycosyltransferase/glycogen phosphorylase"/>
    <property type="match status" value="1"/>
</dbReference>
<reference evidence="3" key="1">
    <citation type="submission" date="2014-11" db="EMBL/GenBank/DDBJ databases">
        <authorList>
            <person name="Hornung B.V."/>
        </authorList>
    </citation>
    <scope>NUCLEOTIDE SEQUENCE</scope>
    <source>
        <strain evidence="3">INE</strain>
    </source>
</reference>
<gene>
    <name evidence="2" type="ORF">DEACI_0342</name>
    <name evidence="3" type="ORF">DEACI_0715</name>
</gene>
<proteinExistence type="predicted"/>